<organism evidence="1 2">
    <name type="scientific">Hymenobacter nivis</name>
    <dbReference type="NCBI Taxonomy" id="1850093"/>
    <lineage>
        <taxon>Bacteria</taxon>
        <taxon>Pseudomonadati</taxon>
        <taxon>Bacteroidota</taxon>
        <taxon>Cytophagia</taxon>
        <taxon>Cytophagales</taxon>
        <taxon>Hymenobacteraceae</taxon>
        <taxon>Hymenobacter</taxon>
    </lineage>
</organism>
<accession>A0A2Z3GM03</accession>
<protein>
    <submittedName>
        <fullName evidence="1">Uncharacterized protein</fullName>
    </submittedName>
</protein>
<gene>
    <name evidence="1" type="ORF">DDQ68_08215</name>
</gene>
<evidence type="ECO:0000313" key="2">
    <source>
        <dbReference type="Proteomes" id="UP000245999"/>
    </source>
</evidence>
<dbReference type="EMBL" id="CP029145">
    <property type="protein sequence ID" value="AWM32767.1"/>
    <property type="molecule type" value="Genomic_DNA"/>
</dbReference>
<dbReference type="AlphaFoldDB" id="A0A2Z3GM03"/>
<name>A0A2Z3GM03_9BACT</name>
<sequence length="80" mass="9028">MIELEENLIEQSFLELQGYITVAVEALKKISIENKDNSEEIFHLVNLRVGDMRDRRTIGKVLKKITSVAELGSAIMGLKP</sequence>
<evidence type="ECO:0000313" key="1">
    <source>
        <dbReference type="EMBL" id="AWM32767.1"/>
    </source>
</evidence>
<proteinExistence type="predicted"/>
<reference evidence="2" key="1">
    <citation type="submission" date="2018-04" db="EMBL/GenBank/DDBJ databases">
        <title>Complete genome of Antarctic heterotrophic bacterium Hymenobacter nivis.</title>
        <authorList>
            <person name="Terashima M."/>
        </authorList>
    </citation>
    <scope>NUCLEOTIDE SEQUENCE [LARGE SCALE GENOMIC DNA]</scope>
    <source>
        <strain evidence="2">NBRC 111535</strain>
    </source>
</reference>
<keyword evidence="2" id="KW-1185">Reference proteome</keyword>
<dbReference type="Proteomes" id="UP000245999">
    <property type="component" value="Chromosome"/>
</dbReference>
<dbReference type="KEGG" id="hnv:DDQ68_08215"/>